<dbReference type="AlphaFoldDB" id="A0AA40F7D3"/>
<accession>A0AA40F7D3</accession>
<dbReference type="Proteomes" id="UP001172155">
    <property type="component" value="Unassembled WGS sequence"/>
</dbReference>
<evidence type="ECO:0000313" key="2">
    <source>
        <dbReference type="Proteomes" id="UP001172155"/>
    </source>
</evidence>
<reference evidence="1" key="1">
    <citation type="submission" date="2023-06" db="EMBL/GenBank/DDBJ databases">
        <title>Genome-scale phylogeny and comparative genomics of the fungal order Sordariales.</title>
        <authorList>
            <consortium name="Lawrence Berkeley National Laboratory"/>
            <person name="Hensen N."/>
            <person name="Bonometti L."/>
            <person name="Westerberg I."/>
            <person name="Brannstrom I.O."/>
            <person name="Guillou S."/>
            <person name="Cros-Aarteil S."/>
            <person name="Calhoun S."/>
            <person name="Haridas S."/>
            <person name="Kuo A."/>
            <person name="Mondo S."/>
            <person name="Pangilinan J."/>
            <person name="Riley R."/>
            <person name="LaButti K."/>
            <person name="Andreopoulos B."/>
            <person name="Lipzen A."/>
            <person name="Chen C."/>
            <person name="Yanf M."/>
            <person name="Daum C."/>
            <person name="Ng V."/>
            <person name="Clum A."/>
            <person name="Steindorff A."/>
            <person name="Ohm R."/>
            <person name="Martin F."/>
            <person name="Silar P."/>
            <person name="Natvig D."/>
            <person name="Lalanne C."/>
            <person name="Gautier V."/>
            <person name="Ament-velasquez S.L."/>
            <person name="Kruys A."/>
            <person name="Hutchinson M.I."/>
            <person name="Powell A.J."/>
            <person name="Barry K."/>
            <person name="Miller A.N."/>
            <person name="Grigoriev I.V."/>
            <person name="Debuchy R."/>
            <person name="Gladieux P."/>
            <person name="Thoren M.H."/>
            <person name="Johannesson H."/>
        </authorList>
    </citation>
    <scope>NUCLEOTIDE SEQUENCE</scope>
    <source>
        <strain evidence="1">SMH3187-1</strain>
    </source>
</reference>
<sequence length="104" mass="10992">MGGSSLPDLDGASNLIFGSCRLFDLPVILRFPFRLSPLSLSLRAQTSTVGEWLSTIAPSRTTTVGSETPRQSNLGTTLSLCPCAPTTTLSTTSFDGPFVVFCCT</sequence>
<name>A0AA40F7D3_9PEZI</name>
<protein>
    <submittedName>
        <fullName evidence="1">Uncharacterized protein</fullName>
    </submittedName>
</protein>
<evidence type="ECO:0000313" key="1">
    <source>
        <dbReference type="EMBL" id="KAK0752515.1"/>
    </source>
</evidence>
<organism evidence="1 2">
    <name type="scientific">Schizothecium vesticola</name>
    <dbReference type="NCBI Taxonomy" id="314040"/>
    <lineage>
        <taxon>Eukaryota</taxon>
        <taxon>Fungi</taxon>
        <taxon>Dikarya</taxon>
        <taxon>Ascomycota</taxon>
        <taxon>Pezizomycotina</taxon>
        <taxon>Sordariomycetes</taxon>
        <taxon>Sordariomycetidae</taxon>
        <taxon>Sordariales</taxon>
        <taxon>Schizotheciaceae</taxon>
        <taxon>Schizothecium</taxon>
    </lineage>
</organism>
<comment type="caution">
    <text evidence="1">The sequence shown here is derived from an EMBL/GenBank/DDBJ whole genome shotgun (WGS) entry which is preliminary data.</text>
</comment>
<keyword evidence="2" id="KW-1185">Reference proteome</keyword>
<gene>
    <name evidence="1" type="ORF">B0T18DRAFT_405014</name>
</gene>
<dbReference type="EMBL" id="JAUKUD010000002">
    <property type="protein sequence ID" value="KAK0752515.1"/>
    <property type="molecule type" value="Genomic_DNA"/>
</dbReference>
<proteinExistence type="predicted"/>